<feature type="transmembrane region" description="Helical" evidence="1">
    <location>
        <begin position="30"/>
        <end position="47"/>
    </location>
</feature>
<dbReference type="SUPFAM" id="SSF55073">
    <property type="entry name" value="Nucleotide cyclase"/>
    <property type="match status" value="1"/>
</dbReference>
<dbReference type="InterPro" id="IPR029787">
    <property type="entry name" value="Nucleotide_cyclase"/>
</dbReference>
<dbReference type="NCBIfam" id="NF008281">
    <property type="entry name" value="PRK11059.1"/>
    <property type="match status" value="1"/>
</dbReference>
<dbReference type="PANTHER" id="PTHR33121">
    <property type="entry name" value="CYCLIC DI-GMP PHOSPHODIESTERASE PDEF"/>
    <property type="match status" value="1"/>
</dbReference>
<dbReference type="EMBL" id="VYKJ01000006">
    <property type="protein sequence ID" value="KAA8999215.1"/>
    <property type="molecule type" value="Genomic_DNA"/>
</dbReference>
<comment type="caution">
    <text evidence="4">The sequence shown here is derived from an EMBL/GenBank/DDBJ whole genome shotgun (WGS) entry which is preliminary data.</text>
</comment>
<dbReference type="InterPro" id="IPR000160">
    <property type="entry name" value="GGDEF_dom"/>
</dbReference>
<evidence type="ECO:0000259" key="2">
    <source>
        <dbReference type="PROSITE" id="PS50883"/>
    </source>
</evidence>
<dbReference type="InterPro" id="IPR043128">
    <property type="entry name" value="Rev_trsase/Diguanyl_cyclase"/>
</dbReference>
<keyword evidence="1" id="KW-1133">Transmembrane helix</keyword>
<dbReference type="AlphaFoldDB" id="A0A5J5FYW7"/>
<keyword evidence="1" id="KW-0812">Transmembrane</keyword>
<dbReference type="PROSITE" id="PS50887">
    <property type="entry name" value="GGDEF"/>
    <property type="match status" value="1"/>
</dbReference>
<dbReference type="Pfam" id="PF00563">
    <property type="entry name" value="EAL"/>
    <property type="match status" value="1"/>
</dbReference>
<dbReference type="SMART" id="SM00267">
    <property type="entry name" value="GGDEF"/>
    <property type="match status" value="1"/>
</dbReference>
<dbReference type="PROSITE" id="PS50883">
    <property type="entry name" value="EAL"/>
    <property type="match status" value="1"/>
</dbReference>
<dbReference type="CDD" id="cd01948">
    <property type="entry name" value="EAL"/>
    <property type="match status" value="1"/>
</dbReference>
<dbReference type="SMART" id="SM00052">
    <property type="entry name" value="EAL"/>
    <property type="match status" value="1"/>
</dbReference>
<dbReference type="Proteomes" id="UP000335415">
    <property type="component" value="Unassembled WGS sequence"/>
</dbReference>
<dbReference type="InterPro" id="IPR001633">
    <property type="entry name" value="EAL_dom"/>
</dbReference>
<dbReference type="Gene3D" id="3.30.70.270">
    <property type="match status" value="1"/>
</dbReference>
<evidence type="ECO:0000259" key="3">
    <source>
        <dbReference type="PROSITE" id="PS50887"/>
    </source>
</evidence>
<keyword evidence="5" id="KW-1185">Reference proteome</keyword>
<dbReference type="OrthoDB" id="5894408at2"/>
<dbReference type="SUPFAM" id="SSF141868">
    <property type="entry name" value="EAL domain-like"/>
    <property type="match status" value="1"/>
</dbReference>
<evidence type="ECO:0000256" key="1">
    <source>
        <dbReference type="SAM" id="Phobius"/>
    </source>
</evidence>
<name>A0A5J5FYW7_9GAMM</name>
<accession>A0A5J5FYW7</accession>
<keyword evidence="1" id="KW-0472">Membrane</keyword>
<dbReference type="Gene3D" id="3.20.20.450">
    <property type="entry name" value="EAL domain"/>
    <property type="match status" value="1"/>
</dbReference>
<dbReference type="InterPro" id="IPR050706">
    <property type="entry name" value="Cyclic-di-GMP_PDE-like"/>
</dbReference>
<reference evidence="4 5" key="1">
    <citation type="submission" date="2019-09" db="EMBL/GenBank/DDBJ databases">
        <authorList>
            <person name="Li Y."/>
        </authorList>
    </citation>
    <scope>NUCLEOTIDE SEQUENCE [LARGE SCALE GENOMIC DNA]</scope>
    <source>
        <strain evidence="4 5">L3-3HA</strain>
    </source>
</reference>
<dbReference type="Pfam" id="PF00990">
    <property type="entry name" value="GGDEF"/>
    <property type="match status" value="1"/>
</dbReference>
<dbReference type="InterPro" id="IPR035919">
    <property type="entry name" value="EAL_sf"/>
</dbReference>
<evidence type="ECO:0000313" key="5">
    <source>
        <dbReference type="Proteomes" id="UP000335415"/>
    </source>
</evidence>
<feature type="transmembrane region" description="Helical" evidence="1">
    <location>
        <begin position="7"/>
        <end position="24"/>
    </location>
</feature>
<feature type="domain" description="GGDEF" evidence="3">
    <location>
        <begin position="146"/>
        <end position="279"/>
    </location>
</feature>
<gene>
    <name evidence="4" type="primary">csrD</name>
    <name evidence="4" type="ORF">FJU30_12765</name>
</gene>
<organism evidence="4 5">
    <name type="scientific">Affinibrenneria salicis</name>
    <dbReference type="NCBI Taxonomy" id="2590031"/>
    <lineage>
        <taxon>Bacteria</taxon>
        <taxon>Pseudomonadati</taxon>
        <taxon>Pseudomonadota</taxon>
        <taxon>Gammaproteobacteria</taxon>
        <taxon>Enterobacterales</taxon>
        <taxon>Pectobacteriaceae</taxon>
        <taxon>Affinibrenneria</taxon>
    </lineage>
</organism>
<dbReference type="PANTHER" id="PTHR33121:SF32">
    <property type="entry name" value="RNASE E SPECIFICITY FACTOR CSRD"/>
    <property type="match status" value="1"/>
</dbReference>
<evidence type="ECO:0000313" key="4">
    <source>
        <dbReference type="EMBL" id="KAA8999215.1"/>
    </source>
</evidence>
<feature type="domain" description="EAL" evidence="2">
    <location>
        <begin position="288"/>
        <end position="536"/>
    </location>
</feature>
<sequence>MGLTTRLSILITLLIALAMVLIFLSQGAPVAILISVAIVAALLWGLIRGLRRHRDARQALEARAQRILDGARENILSGAQPEWPQNVSQALDLLLADLLAAREERNRIDTLIRSFAAQDAETGLNNRLFFDNQLTTQLDDVETGGTHGVVMMIRVPDFDLLQETSGVGDISEFRYALVNLLSTFVMRYPSALLARYFHSEFAVLLPHRTLKEADSIAAQLIKAIDILPFTPGINREALLHIGICAWRSGQPVEQVMESVEDATRHAVLQGGNSWYVYDRQVPDKGRGSVKWRTLLEHTLSHGGPRLYQKPAVTRAGKVHHRELMSRIFDGSQEVLAAEYMPLVRQLGLTASYDRLQISRAMALLARWPQETIAIPACVDSLLQPPFLRWLQEALLHYTKEQRRRILFELAEADVCQYMGRLQPVLDKLGKMGCRLAVTQAGLTLVSCTYIRSLTVEIIKLHPGLVRNLEQRTENQLYIQSLTEACKGSGTQVFAAGVRSKAEWQTLLDKGVRGGQGDFFMSSRPVDDALKKYSSRGGV</sequence>
<dbReference type="GO" id="GO:0071111">
    <property type="term" value="F:cyclic-guanylate-specific phosphodiesterase activity"/>
    <property type="evidence" value="ECO:0007669"/>
    <property type="project" value="InterPro"/>
</dbReference>
<proteinExistence type="predicted"/>
<protein>
    <submittedName>
        <fullName evidence="4">RNase E specificity factor CsrD</fullName>
    </submittedName>
</protein>